<evidence type="ECO:0000256" key="2">
    <source>
        <dbReference type="ARBA" id="ARBA00022448"/>
    </source>
</evidence>
<dbReference type="PANTHER" id="PTHR43791:SF84">
    <property type="entry name" value="TRANSPORTER, PUTATIVE (AFU_ORTHOLOGUE AFUA_3G09170)-RELATED"/>
    <property type="match status" value="1"/>
</dbReference>
<dbReference type="Gene3D" id="1.20.1250.20">
    <property type="entry name" value="MFS general substrate transporter like domains"/>
    <property type="match status" value="2"/>
</dbReference>
<evidence type="ECO:0000256" key="7">
    <source>
        <dbReference type="SAM" id="Phobius"/>
    </source>
</evidence>
<dbReference type="Proteomes" id="UP000754883">
    <property type="component" value="Unassembled WGS sequence"/>
</dbReference>
<dbReference type="GO" id="GO:0022857">
    <property type="term" value="F:transmembrane transporter activity"/>
    <property type="evidence" value="ECO:0007669"/>
    <property type="project" value="InterPro"/>
</dbReference>
<dbReference type="SUPFAM" id="SSF103473">
    <property type="entry name" value="MFS general substrate transporter"/>
    <property type="match status" value="1"/>
</dbReference>
<feature type="transmembrane region" description="Helical" evidence="7">
    <location>
        <begin position="109"/>
        <end position="128"/>
    </location>
</feature>
<name>A0A9N9UK66_9HYPO</name>
<feature type="transmembrane region" description="Helical" evidence="7">
    <location>
        <begin position="71"/>
        <end position="89"/>
    </location>
</feature>
<reference evidence="9" key="1">
    <citation type="submission" date="2021-10" db="EMBL/GenBank/DDBJ databases">
        <authorList>
            <person name="Piombo E."/>
        </authorList>
    </citation>
    <scope>NUCLEOTIDE SEQUENCE</scope>
</reference>
<dbReference type="EMBL" id="CABFNO020001476">
    <property type="protein sequence ID" value="CAG9990695.1"/>
    <property type="molecule type" value="Genomic_DNA"/>
</dbReference>
<proteinExistence type="predicted"/>
<feature type="transmembrane region" description="Helical" evidence="7">
    <location>
        <begin position="170"/>
        <end position="191"/>
    </location>
</feature>
<feature type="transmembrane region" description="Helical" evidence="7">
    <location>
        <begin position="396"/>
        <end position="416"/>
    </location>
</feature>
<evidence type="ECO:0000256" key="4">
    <source>
        <dbReference type="ARBA" id="ARBA00022989"/>
    </source>
</evidence>
<evidence type="ECO:0000256" key="1">
    <source>
        <dbReference type="ARBA" id="ARBA00004141"/>
    </source>
</evidence>
<feature type="transmembrane region" description="Helical" evidence="7">
    <location>
        <begin position="428"/>
        <end position="449"/>
    </location>
</feature>
<dbReference type="FunFam" id="1.20.1250.20:FF:000057">
    <property type="entry name" value="MFS general substrate transporter"/>
    <property type="match status" value="1"/>
</dbReference>
<feature type="region of interest" description="Disordered" evidence="6">
    <location>
        <begin position="1"/>
        <end position="20"/>
    </location>
</feature>
<feature type="transmembrane region" description="Helical" evidence="7">
    <location>
        <begin position="203"/>
        <end position="223"/>
    </location>
</feature>
<dbReference type="InterPro" id="IPR011701">
    <property type="entry name" value="MFS"/>
</dbReference>
<dbReference type="InterPro" id="IPR036259">
    <property type="entry name" value="MFS_trans_sf"/>
</dbReference>
<dbReference type="InterPro" id="IPR020846">
    <property type="entry name" value="MFS_dom"/>
</dbReference>
<dbReference type="AlphaFoldDB" id="A0A9N9UK66"/>
<dbReference type="FunFam" id="1.20.1250.20:FF:000013">
    <property type="entry name" value="MFS general substrate transporter"/>
    <property type="match status" value="1"/>
</dbReference>
<feature type="transmembrane region" description="Helical" evidence="7">
    <location>
        <begin position="140"/>
        <end position="158"/>
    </location>
</feature>
<keyword evidence="3 7" id="KW-0812">Transmembrane</keyword>
<accession>A0A9N9UK66</accession>
<dbReference type="PANTHER" id="PTHR43791">
    <property type="entry name" value="PERMEASE-RELATED"/>
    <property type="match status" value="1"/>
</dbReference>
<keyword evidence="10" id="KW-1185">Reference proteome</keyword>
<keyword evidence="5 7" id="KW-0472">Membrane</keyword>
<comment type="subcellular location">
    <subcellularLocation>
        <location evidence="1">Membrane</location>
        <topology evidence="1">Multi-pass membrane protein</topology>
    </subcellularLocation>
</comment>
<feature type="compositionally biased region" description="Polar residues" evidence="6">
    <location>
        <begin position="1"/>
        <end position="10"/>
    </location>
</feature>
<dbReference type="GO" id="GO:0016020">
    <property type="term" value="C:membrane"/>
    <property type="evidence" value="ECO:0007669"/>
    <property type="project" value="UniProtKB-SubCell"/>
</dbReference>
<evidence type="ECO:0000259" key="8">
    <source>
        <dbReference type="PROSITE" id="PS50850"/>
    </source>
</evidence>
<protein>
    <recommendedName>
        <fullName evidence="8">Major facilitator superfamily (MFS) profile domain-containing protein</fullName>
    </recommendedName>
</protein>
<feature type="transmembrane region" description="Helical" evidence="7">
    <location>
        <begin position="461"/>
        <end position="482"/>
    </location>
</feature>
<evidence type="ECO:0000256" key="5">
    <source>
        <dbReference type="ARBA" id="ARBA00023136"/>
    </source>
</evidence>
<evidence type="ECO:0000313" key="10">
    <source>
        <dbReference type="Proteomes" id="UP000754883"/>
    </source>
</evidence>
<evidence type="ECO:0000313" key="9">
    <source>
        <dbReference type="EMBL" id="CAG9990695.1"/>
    </source>
</evidence>
<organism evidence="9 10">
    <name type="scientific">Clonostachys byssicola</name>
    <dbReference type="NCBI Taxonomy" id="160290"/>
    <lineage>
        <taxon>Eukaryota</taxon>
        <taxon>Fungi</taxon>
        <taxon>Dikarya</taxon>
        <taxon>Ascomycota</taxon>
        <taxon>Pezizomycotina</taxon>
        <taxon>Sordariomycetes</taxon>
        <taxon>Hypocreomycetidae</taxon>
        <taxon>Hypocreales</taxon>
        <taxon>Bionectriaceae</taxon>
        <taxon>Clonostachys</taxon>
    </lineage>
</organism>
<keyword evidence="2" id="KW-0813">Transport</keyword>
<evidence type="ECO:0000256" key="6">
    <source>
        <dbReference type="SAM" id="MobiDB-lite"/>
    </source>
</evidence>
<feature type="domain" description="Major facilitator superfamily (MFS) profile" evidence="8">
    <location>
        <begin position="75"/>
        <end position="502"/>
    </location>
</feature>
<dbReference type="OrthoDB" id="2250022at2759"/>
<dbReference type="Pfam" id="PF07690">
    <property type="entry name" value="MFS_1"/>
    <property type="match status" value="1"/>
</dbReference>
<feature type="transmembrane region" description="Helical" evidence="7">
    <location>
        <begin position="372"/>
        <end position="390"/>
    </location>
</feature>
<gene>
    <name evidence="9" type="ORF">CBYS24578_00006950</name>
</gene>
<comment type="caution">
    <text evidence="9">The sequence shown here is derived from an EMBL/GenBank/DDBJ whole genome shotgun (WGS) entry which is preliminary data.</text>
</comment>
<feature type="transmembrane region" description="Helical" evidence="7">
    <location>
        <begin position="337"/>
        <end position="360"/>
    </location>
</feature>
<feature type="transmembrane region" description="Helical" evidence="7">
    <location>
        <begin position="235"/>
        <end position="257"/>
    </location>
</feature>
<keyword evidence="4 7" id="KW-1133">Transmembrane helix</keyword>
<evidence type="ECO:0000256" key="3">
    <source>
        <dbReference type="ARBA" id="ARBA00022692"/>
    </source>
</evidence>
<sequence>MAAANENTPAQAPAEVSPSVLVDSGKNQVAHVEECPNDDEQFQKMPKIEKVDEFGAHTKTDPKEIALVRKLDWYILPILWLMYFFNFLDRNAMVNGKLNNLDKDLGMKGTQYNTCVSILFVGYLCGQVPSNMILNRVRPSLYMAGFSLAWSIVSLLTFKASTYEHMLVCRFILGIVEAPFYPGALYMISMFYTRKEMATRMSIFYTGNMCASAFSGLIAAPIFSELDNKHGLAGWQWLFIIQGAFSIVISIIAFFTLPDSPLKTRWLSPEQRQLAHNRIALDTTNRREGTSVWTGLKEAVVDWRVWLFCFIDTCHLSANGFKNFLPTVMKSLGYNTTITLVLTCPPYIFAGFCSVAVAWSSGRNNERTWHTTVSKLIAIVGFVLSCATLNVPARFIGIMLFVGATYGVNNIILAWVGSCCGQTDEKKAVAIALANTLGNAASIYTPYLWPDKESPRFLMPMMASAGFSGAVIIGAWVLRISFQRKNKKMREANPGETNFYVY</sequence>
<dbReference type="PROSITE" id="PS50850">
    <property type="entry name" value="MFS"/>
    <property type="match status" value="1"/>
</dbReference>